<accession>A0A9J6C064</accession>
<keyword evidence="3" id="KW-1185">Reference proteome</keyword>
<proteinExistence type="predicted"/>
<protein>
    <submittedName>
        <fullName evidence="2">Uncharacterized protein</fullName>
    </submittedName>
</protein>
<organism evidence="2 3">
    <name type="scientific">Polypedilum vanderplanki</name>
    <name type="common">Sleeping chironomid midge</name>
    <dbReference type="NCBI Taxonomy" id="319348"/>
    <lineage>
        <taxon>Eukaryota</taxon>
        <taxon>Metazoa</taxon>
        <taxon>Ecdysozoa</taxon>
        <taxon>Arthropoda</taxon>
        <taxon>Hexapoda</taxon>
        <taxon>Insecta</taxon>
        <taxon>Pterygota</taxon>
        <taxon>Neoptera</taxon>
        <taxon>Endopterygota</taxon>
        <taxon>Diptera</taxon>
        <taxon>Nematocera</taxon>
        <taxon>Chironomoidea</taxon>
        <taxon>Chironomidae</taxon>
        <taxon>Chironominae</taxon>
        <taxon>Polypedilum</taxon>
        <taxon>Polypedilum</taxon>
    </lineage>
</organism>
<sequence length="235" mass="25675">MVNAPSTDKNKQSRPFMKNSKKYYKPHSNKTSVSSRQYFHQANVEDLITNESTTHGGSGVNSAIENSPQLATESTPAIAIVAPTARNPTTHSININHTCKTGSTILPQMAATIPTRTMHVQHHIHHIQPVQISTTTALSAGQLQATNAATQLTHQASPWPVVEPAFHFGPGFEIHQSYCPTHSHSDQHIVLFHLSPGVAVSFQIAGGHKIIQVLEIDEYELPSTAIIYICLLSLR</sequence>
<feature type="compositionally biased region" description="Basic residues" evidence="1">
    <location>
        <begin position="19"/>
        <end position="28"/>
    </location>
</feature>
<reference evidence="2" key="1">
    <citation type="submission" date="2021-03" db="EMBL/GenBank/DDBJ databases">
        <title>Chromosome level genome of the anhydrobiotic midge Polypedilum vanderplanki.</title>
        <authorList>
            <person name="Yoshida Y."/>
            <person name="Kikawada T."/>
            <person name="Gusev O."/>
        </authorList>
    </citation>
    <scope>NUCLEOTIDE SEQUENCE</scope>
    <source>
        <strain evidence="2">NIAS01</strain>
        <tissue evidence="2">Whole body or cell culture</tissue>
    </source>
</reference>
<gene>
    <name evidence="2" type="ORF">PVAND_005500</name>
</gene>
<evidence type="ECO:0000256" key="1">
    <source>
        <dbReference type="SAM" id="MobiDB-lite"/>
    </source>
</evidence>
<evidence type="ECO:0000313" key="3">
    <source>
        <dbReference type="Proteomes" id="UP001107558"/>
    </source>
</evidence>
<feature type="region of interest" description="Disordered" evidence="1">
    <location>
        <begin position="50"/>
        <end position="71"/>
    </location>
</feature>
<evidence type="ECO:0000313" key="2">
    <source>
        <dbReference type="EMBL" id="KAG5675609.1"/>
    </source>
</evidence>
<dbReference type="EMBL" id="JADBJN010000002">
    <property type="protein sequence ID" value="KAG5675609.1"/>
    <property type="molecule type" value="Genomic_DNA"/>
</dbReference>
<feature type="region of interest" description="Disordered" evidence="1">
    <location>
        <begin position="1"/>
        <end position="34"/>
    </location>
</feature>
<comment type="caution">
    <text evidence="2">The sequence shown here is derived from an EMBL/GenBank/DDBJ whole genome shotgun (WGS) entry which is preliminary data.</text>
</comment>
<dbReference type="Proteomes" id="UP001107558">
    <property type="component" value="Chromosome 2"/>
</dbReference>
<dbReference type="OrthoDB" id="6776908at2759"/>
<name>A0A9J6C064_POLVA</name>
<dbReference type="AlphaFoldDB" id="A0A9J6C064"/>